<gene>
    <name evidence="2" type="ORF">SRT_20330</name>
</gene>
<dbReference type="AlphaFoldDB" id="A0A1L7LM65"/>
<dbReference type="RefSeq" id="WP_128833956.1">
    <property type="nucleotide sequence ID" value="NZ_AP014612.1"/>
</dbReference>
<dbReference type="PANTHER" id="PTHR43630:SF2">
    <property type="entry name" value="GLYCOSYLTRANSFERASE"/>
    <property type="match status" value="1"/>
</dbReference>
<accession>A0A1L7LM65</accession>
<dbReference type="InterPro" id="IPR001173">
    <property type="entry name" value="Glyco_trans_2-like"/>
</dbReference>
<keyword evidence="3" id="KW-1185">Reference proteome</keyword>
<proteinExistence type="predicted"/>
<feature type="domain" description="Glycosyltransferase 2-like" evidence="1">
    <location>
        <begin position="73"/>
        <end position="172"/>
    </location>
</feature>
<reference evidence="2 3" key="1">
    <citation type="journal article" date="2016" name="Microbiol. Immunol.">
        <title>Complete genome sequence of Streptococcus troglodytae TKU31 isolated from the oral cavity of a chimpanzee (Pan troglodytes).</title>
        <authorList>
            <person name="Okamoto M."/>
            <person name="Naito M."/>
            <person name="Miyanohara M."/>
            <person name="Imai S."/>
            <person name="Nomura Y."/>
            <person name="Saito W."/>
            <person name="Momoi Y."/>
            <person name="Takada K."/>
            <person name="Miyabe-Nishiwaki T."/>
            <person name="Tomonaga M."/>
            <person name="Hanada N."/>
        </authorList>
    </citation>
    <scope>NUCLEOTIDE SEQUENCE [LARGE SCALE GENOMIC DNA]</scope>
    <source>
        <strain evidence="3">TKU 31</strain>
    </source>
</reference>
<evidence type="ECO:0000259" key="1">
    <source>
        <dbReference type="Pfam" id="PF00535"/>
    </source>
</evidence>
<dbReference type="Gene3D" id="3.90.550.10">
    <property type="entry name" value="Spore Coat Polysaccharide Biosynthesis Protein SpsA, Chain A"/>
    <property type="match status" value="1"/>
</dbReference>
<evidence type="ECO:0000313" key="2">
    <source>
        <dbReference type="EMBL" id="BAQ25294.1"/>
    </source>
</evidence>
<dbReference type="KEGG" id="strg:SRT_20330"/>
<name>A0A1L7LM65_9STRE</name>
<dbReference type="Pfam" id="PF00535">
    <property type="entry name" value="Glycos_transf_2"/>
    <property type="match status" value="1"/>
</dbReference>
<dbReference type="PANTHER" id="PTHR43630">
    <property type="entry name" value="POLY-BETA-1,6-N-ACETYL-D-GLUCOSAMINE SYNTHASE"/>
    <property type="match status" value="1"/>
</dbReference>
<dbReference type="GO" id="GO:0016740">
    <property type="term" value="F:transferase activity"/>
    <property type="evidence" value="ECO:0007669"/>
    <property type="project" value="UniProtKB-KW"/>
</dbReference>
<dbReference type="EMBL" id="AP014612">
    <property type="protein sequence ID" value="BAQ25294.1"/>
    <property type="molecule type" value="Genomic_DNA"/>
</dbReference>
<evidence type="ECO:0000313" key="3">
    <source>
        <dbReference type="Proteomes" id="UP000217758"/>
    </source>
</evidence>
<sequence length="433" mass="50800">MKINPILKKEWLVENQKYIQQSKADFKLILKLIELISSNDWEMFYPESSNLLHCKQTIECINKVNFNNQSTVSAVYIVKNERDTLLKSLESLNGLADEIIIVDTGSTDGTLEMLATLSKNDDSISLYSFEWCDDFSKARNFANSKANGDWIISFDADEKITDFESLKLLLTYLKIFDDYPKTVFNLNIVRDEITYKTGKIIQNLPCFSYKGRVHETYFSVVGDIHYANINIDIISQNRTTSEKVEYYNRLLLLTIKDEPLNLRWLYLYLRDNFDSIKYTQMKELSHNYFFSNSSNRNKENFKENYYNVRVILLHMYKALQNGEISDFEKYQQMISDVAYNQTDYIFLKFTLKLLRIQERISNDLEEMLIDCCEIETDDSIFSVSYLNSVLATYLLLDGNPQKSKEMFRKLFGDNSDFPCFLTSSMKEFLLGNK</sequence>
<organism evidence="2 3">
    <name type="scientific">Streptococcus troglodytae</name>
    <dbReference type="NCBI Taxonomy" id="1111760"/>
    <lineage>
        <taxon>Bacteria</taxon>
        <taxon>Bacillati</taxon>
        <taxon>Bacillota</taxon>
        <taxon>Bacilli</taxon>
        <taxon>Lactobacillales</taxon>
        <taxon>Streptococcaceae</taxon>
        <taxon>Streptococcus</taxon>
    </lineage>
</organism>
<dbReference type="Proteomes" id="UP000217758">
    <property type="component" value="Chromosome"/>
</dbReference>
<dbReference type="CDD" id="cd02511">
    <property type="entry name" value="Beta4Glucosyltransferase"/>
    <property type="match status" value="1"/>
</dbReference>
<dbReference type="InterPro" id="IPR029044">
    <property type="entry name" value="Nucleotide-diphossugar_trans"/>
</dbReference>
<keyword evidence="2" id="KW-0808">Transferase</keyword>
<dbReference type="SUPFAM" id="SSF53448">
    <property type="entry name" value="Nucleotide-diphospho-sugar transferases"/>
    <property type="match status" value="1"/>
</dbReference>
<protein>
    <submittedName>
        <fullName evidence="2">Glycosyltransferase group 2 family protein</fullName>
    </submittedName>
</protein>